<organism evidence="2 3">
    <name type="scientific">Pontibacter diazotrophicus</name>
    <dbReference type="NCBI Taxonomy" id="1400979"/>
    <lineage>
        <taxon>Bacteria</taxon>
        <taxon>Pseudomonadati</taxon>
        <taxon>Bacteroidota</taxon>
        <taxon>Cytophagia</taxon>
        <taxon>Cytophagales</taxon>
        <taxon>Hymenobacteraceae</taxon>
        <taxon>Pontibacter</taxon>
    </lineage>
</organism>
<dbReference type="OrthoDB" id="849185at2"/>
<feature type="region of interest" description="Disordered" evidence="1">
    <location>
        <begin position="26"/>
        <end position="65"/>
    </location>
</feature>
<reference evidence="3" key="1">
    <citation type="submission" date="2018-08" db="EMBL/GenBank/DDBJ databases">
        <authorList>
            <person name="Liu Z.-W."/>
            <person name="Du Z.-J."/>
        </authorList>
    </citation>
    <scope>NUCLEOTIDE SEQUENCE [LARGE SCALE GENOMIC DNA]</scope>
    <source>
        <strain evidence="3">H4X</strain>
    </source>
</reference>
<evidence type="ECO:0000313" key="3">
    <source>
        <dbReference type="Proteomes" id="UP000256708"/>
    </source>
</evidence>
<dbReference type="EMBL" id="QRGR01000002">
    <property type="protein sequence ID" value="RDV16933.1"/>
    <property type="molecule type" value="Genomic_DNA"/>
</dbReference>
<dbReference type="PROSITE" id="PS51257">
    <property type="entry name" value="PROKAR_LIPOPROTEIN"/>
    <property type="match status" value="1"/>
</dbReference>
<dbReference type="Proteomes" id="UP000256708">
    <property type="component" value="Unassembled WGS sequence"/>
</dbReference>
<protein>
    <recommendedName>
        <fullName evidence="4">DUF4595 domain-containing protein</fullName>
    </recommendedName>
</protein>
<gene>
    <name evidence="2" type="ORF">DXT99_01915</name>
</gene>
<accession>A0A3D8LHM3</accession>
<evidence type="ECO:0008006" key="4">
    <source>
        <dbReference type="Google" id="ProtNLM"/>
    </source>
</evidence>
<keyword evidence="3" id="KW-1185">Reference proteome</keyword>
<feature type="compositionally biased region" description="Pro residues" evidence="1">
    <location>
        <begin position="41"/>
        <end position="57"/>
    </location>
</feature>
<name>A0A3D8LHM3_9BACT</name>
<feature type="compositionally biased region" description="Low complexity" evidence="1">
    <location>
        <begin position="28"/>
        <end position="40"/>
    </location>
</feature>
<evidence type="ECO:0000256" key="1">
    <source>
        <dbReference type="SAM" id="MobiDB-lite"/>
    </source>
</evidence>
<evidence type="ECO:0000313" key="2">
    <source>
        <dbReference type="EMBL" id="RDV16933.1"/>
    </source>
</evidence>
<sequence length="276" mass="31421">MKPNHFVLLAGLSLSVFLSSCDKENILPSTPGQPSTGTPSPTTPTTPPPPVTPPPTDNTPTPVTTNSLLTQLGTRNFRYDTQNRLVEVSYSDQQTQGYTVVYEGDKPVRLNFKGGTNYLLYTYDGDKVVEAKRYYGENLVNYHYTFEYSGEKLVKKTTMSYARYDEGRLGIAEYKYDANGNLTEIVQAWSSSNRLEDLSTLYTIYWGSYDDKPNPVPYAESEMYLPGVKLFENNPGFRDAERYTYVYHESGMPQQRYTKLETHPHVPAFIDSYNYE</sequence>
<proteinExistence type="predicted"/>
<comment type="caution">
    <text evidence="2">The sequence shown here is derived from an EMBL/GenBank/DDBJ whole genome shotgun (WGS) entry which is preliminary data.</text>
</comment>
<dbReference type="AlphaFoldDB" id="A0A3D8LHM3"/>